<dbReference type="SUPFAM" id="SSF46626">
    <property type="entry name" value="Cytochrome c"/>
    <property type="match status" value="1"/>
</dbReference>
<evidence type="ECO:0008006" key="4">
    <source>
        <dbReference type="Google" id="ProtNLM"/>
    </source>
</evidence>
<feature type="signal peptide" evidence="1">
    <location>
        <begin position="1"/>
        <end position="24"/>
    </location>
</feature>
<dbReference type="eggNOG" id="COG2010">
    <property type="taxonomic scope" value="Bacteria"/>
</dbReference>
<dbReference type="Proteomes" id="UP000000925">
    <property type="component" value="Chromosome"/>
</dbReference>
<feature type="chain" id="PRO_5003071522" description="Cytochrome c domain-containing protein" evidence="1">
    <location>
        <begin position="25"/>
        <end position="151"/>
    </location>
</feature>
<gene>
    <name evidence="2" type="ordered locus">Caka_1302</name>
</gene>
<dbReference type="Gene3D" id="1.10.760.10">
    <property type="entry name" value="Cytochrome c-like domain"/>
    <property type="match status" value="1"/>
</dbReference>
<name>D5EIS3_CORAD</name>
<dbReference type="HOGENOM" id="CLU_1728290_0_0_0"/>
<dbReference type="GO" id="GO:0009055">
    <property type="term" value="F:electron transfer activity"/>
    <property type="evidence" value="ECO:0007669"/>
    <property type="project" value="InterPro"/>
</dbReference>
<dbReference type="GO" id="GO:0020037">
    <property type="term" value="F:heme binding"/>
    <property type="evidence" value="ECO:0007669"/>
    <property type="project" value="InterPro"/>
</dbReference>
<accession>D5EIS3</accession>
<dbReference type="RefSeq" id="WP_013043044.1">
    <property type="nucleotide sequence ID" value="NC_014008.1"/>
</dbReference>
<dbReference type="OrthoDB" id="1494333at2"/>
<dbReference type="InterPro" id="IPR036909">
    <property type="entry name" value="Cyt_c-like_dom_sf"/>
</dbReference>
<keyword evidence="1" id="KW-0732">Signal</keyword>
<evidence type="ECO:0000313" key="3">
    <source>
        <dbReference type="Proteomes" id="UP000000925"/>
    </source>
</evidence>
<dbReference type="KEGG" id="caa:Caka_1302"/>
<dbReference type="AlphaFoldDB" id="D5EIS3"/>
<evidence type="ECO:0000256" key="1">
    <source>
        <dbReference type="SAM" id="SignalP"/>
    </source>
</evidence>
<protein>
    <recommendedName>
        <fullName evidence="4">Cytochrome c domain-containing protein</fullName>
    </recommendedName>
</protein>
<evidence type="ECO:0000313" key="2">
    <source>
        <dbReference type="EMBL" id="ADE54322.1"/>
    </source>
</evidence>
<sequence>MSLKQTWFRLLLLTASLWSSGASAADGFEPITANEIREGARLLRLYCLTCHGVDDKREDQLLAPPLWGVREHYIRVHKTPEAFVTAMVDFMNEPSREKSLMPCSLDRYGLMQAMPLTDEQLRATAVAIFAGQIQRPTWWKRYEKAHKSCFK</sequence>
<proteinExistence type="predicted"/>
<keyword evidence="3" id="KW-1185">Reference proteome</keyword>
<organism evidence="2 3">
    <name type="scientific">Coraliomargarita akajimensis (strain DSM 45221 / IAM 15411 / JCM 23193 / KCTC 12865 / 04OKA010-24)</name>
    <dbReference type="NCBI Taxonomy" id="583355"/>
    <lineage>
        <taxon>Bacteria</taxon>
        <taxon>Pseudomonadati</taxon>
        <taxon>Verrucomicrobiota</taxon>
        <taxon>Opitutia</taxon>
        <taxon>Puniceicoccales</taxon>
        <taxon>Coraliomargaritaceae</taxon>
        <taxon>Coraliomargarita</taxon>
    </lineage>
</organism>
<dbReference type="STRING" id="583355.Caka_1302"/>
<dbReference type="EMBL" id="CP001998">
    <property type="protein sequence ID" value="ADE54322.1"/>
    <property type="molecule type" value="Genomic_DNA"/>
</dbReference>
<reference evidence="2 3" key="1">
    <citation type="journal article" date="2010" name="Stand. Genomic Sci.">
        <title>Complete genome sequence of Coraliomargarita akajimensis type strain (04OKA010-24).</title>
        <authorList>
            <person name="Mavromatis K."/>
            <person name="Abt B."/>
            <person name="Brambilla E."/>
            <person name="Lapidus A."/>
            <person name="Copeland A."/>
            <person name="Deshpande S."/>
            <person name="Nolan M."/>
            <person name="Lucas S."/>
            <person name="Tice H."/>
            <person name="Cheng J.F."/>
            <person name="Han C."/>
            <person name="Detter J.C."/>
            <person name="Woyke T."/>
            <person name="Goodwin L."/>
            <person name="Pitluck S."/>
            <person name="Held B."/>
            <person name="Brettin T."/>
            <person name="Tapia R."/>
            <person name="Ivanova N."/>
            <person name="Mikhailova N."/>
            <person name="Pati A."/>
            <person name="Liolios K."/>
            <person name="Chen A."/>
            <person name="Palaniappan K."/>
            <person name="Land M."/>
            <person name="Hauser L."/>
            <person name="Chang Y.J."/>
            <person name="Jeffries C.D."/>
            <person name="Rohde M."/>
            <person name="Goker M."/>
            <person name="Bristow J."/>
            <person name="Eisen J.A."/>
            <person name="Markowitz V."/>
            <person name="Hugenholtz P."/>
            <person name="Klenk H.P."/>
            <person name="Kyrpides N.C."/>
        </authorList>
    </citation>
    <scope>NUCLEOTIDE SEQUENCE [LARGE SCALE GENOMIC DNA]</scope>
    <source>
        <strain evidence="3">DSM 45221 / IAM 15411 / JCM 23193 / KCTC 12865</strain>
    </source>
</reference>